<protein>
    <submittedName>
        <fullName evidence="1">Uncharacterized protein</fullName>
    </submittedName>
</protein>
<accession>A0A4S8R0G1</accession>
<keyword evidence="2" id="KW-1185">Reference proteome</keyword>
<name>A0A4S8R0G1_9HELO</name>
<dbReference type="AlphaFoldDB" id="A0A4S8R0G1"/>
<evidence type="ECO:0000313" key="2">
    <source>
        <dbReference type="Proteomes" id="UP000308671"/>
    </source>
</evidence>
<dbReference type="Proteomes" id="UP000308671">
    <property type="component" value="Unassembled WGS sequence"/>
</dbReference>
<comment type="caution">
    <text evidence="1">The sequence shown here is derived from an EMBL/GenBank/DDBJ whole genome shotgun (WGS) entry which is preliminary data.</text>
</comment>
<dbReference type="EMBL" id="PQXL01000308">
    <property type="protein sequence ID" value="THV47469.1"/>
    <property type="molecule type" value="Genomic_DNA"/>
</dbReference>
<proteinExistence type="predicted"/>
<organism evidence="1 2">
    <name type="scientific">Botrytis galanthina</name>
    <dbReference type="NCBI Taxonomy" id="278940"/>
    <lineage>
        <taxon>Eukaryota</taxon>
        <taxon>Fungi</taxon>
        <taxon>Dikarya</taxon>
        <taxon>Ascomycota</taxon>
        <taxon>Pezizomycotina</taxon>
        <taxon>Leotiomycetes</taxon>
        <taxon>Helotiales</taxon>
        <taxon>Sclerotiniaceae</taxon>
        <taxon>Botrytis</taxon>
    </lineage>
</organism>
<sequence>MALLLHRDFRRKEMRAYLQKSHTLSGHTSLIVVPIRNNQERKLHLKRNAAHYAESSGDAPGSAFSSGC</sequence>
<gene>
    <name evidence="1" type="ORF">BGAL_0308g00060</name>
</gene>
<reference evidence="1 2" key="1">
    <citation type="submission" date="2017-12" db="EMBL/GenBank/DDBJ databases">
        <title>Comparative genomics of Botrytis spp.</title>
        <authorList>
            <person name="Valero-Jimenez C.A."/>
            <person name="Tapia P."/>
            <person name="Veloso J."/>
            <person name="Silva-Moreno E."/>
            <person name="Staats M."/>
            <person name="Valdes J.H."/>
            <person name="Van Kan J.A.L."/>
        </authorList>
    </citation>
    <scope>NUCLEOTIDE SEQUENCE [LARGE SCALE GENOMIC DNA]</scope>
    <source>
        <strain evidence="1 2">MUCL435</strain>
    </source>
</reference>
<evidence type="ECO:0000313" key="1">
    <source>
        <dbReference type="EMBL" id="THV47469.1"/>
    </source>
</evidence>